<reference evidence="3" key="1">
    <citation type="submission" date="2021-03" db="EMBL/GenBank/DDBJ databases">
        <authorList>
            <person name="Wang G."/>
        </authorList>
    </citation>
    <scope>NUCLEOTIDE SEQUENCE</scope>
    <source>
        <strain evidence="3">KCTC 12899</strain>
    </source>
</reference>
<evidence type="ECO:0000313" key="4">
    <source>
        <dbReference type="Proteomes" id="UP000664417"/>
    </source>
</evidence>
<proteinExistence type="predicted"/>
<dbReference type="AlphaFoldDB" id="A0A8J7Q606"/>
<keyword evidence="4" id="KW-1185">Reference proteome</keyword>
<dbReference type="RefSeq" id="WP_207856605.1">
    <property type="nucleotide sequence ID" value="NZ_JAFREP010000002.1"/>
</dbReference>
<accession>A0A8J7Q606</accession>
<dbReference type="Proteomes" id="UP000664417">
    <property type="component" value="Unassembled WGS sequence"/>
</dbReference>
<gene>
    <name evidence="2" type="ORF">J3U88_02770</name>
    <name evidence="3" type="ORF">J3U88_09410</name>
</gene>
<feature type="compositionally biased region" description="Basic residues" evidence="1">
    <location>
        <begin position="67"/>
        <end position="78"/>
    </location>
</feature>
<sequence length="279" mass="31291">MFELHPFKDPFLLRGLAGIGNKKAAHQEQPRQHEAATGYERNSPAEKERDQHLDAFSSGGPYAREGRTHRQTMPVKRRKSRIMMCFSHVHRPNPDRFFSRVNALRKQFPRIPKYQTRRADAGCGGTSEHAHGGQILTFPRRGTASVLIKIFINAVANRKSPEFPTRAGQTKNGTTPQGVVPFLHLKEMGSGTWKAPAGRETPVENGLDGDNDTVERLRASAGNAFAEVAGFYGSFYFNAGTFDLSKEVFGLNSLLFNVNFFHDTFSYEEVNFRQFAAKI</sequence>
<dbReference type="EMBL" id="JAFREP010000002">
    <property type="protein sequence ID" value="MBO1317369.1"/>
    <property type="molecule type" value="Genomic_DNA"/>
</dbReference>
<evidence type="ECO:0000256" key="1">
    <source>
        <dbReference type="SAM" id="MobiDB-lite"/>
    </source>
</evidence>
<feature type="region of interest" description="Disordered" evidence="1">
    <location>
        <begin position="22"/>
        <end position="78"/>
    </location>
</feature>
<name>A0A8J7Q606_9BACT</name>
<protein>
    <submittedName>
        <fullName evidence="3">Uncharacterized protein</fullName>
    </submittedName>
</protein>
<comment type="caution">
    <text evidence="3">The sequence shown here is derived from an EMBL/GenBank/DDBJ whole genome shotgun (WGS) entry which is preliminary data.</text>
</comment>
<feature type="compositionally biased region" description="Basic and acidic residues" evidence="1">
    <location>
        <begin position="43"/>
        <end position="53"/>
    </location>
</feature>
<dbReference type="EMBL" id="JAFREP010000006">
    <property type="protein sequence ID" value="MBO1318676.1"/>
    <property type="molecule type" value="Genomic_DNA"/>
</dbReference>
<evidence type="ECO:0000313" key="3">
    <source>
        <dbReference type="EMBL" id="MBO1318676.1"/>
    </source>
</evidence>
<organism evidence="3 4">
    <name type="scientific">Acanthopleuribacter pedis</name>
    <dbReference type="NCBI Taxonomy" id="442870"/>
    <lineage>
        <taxon>Bacteria</taxon>
        <taxon>Pseudomonadati</taxon>
        <taxon>Acidobacteriota</taxon>
        <taxon>Holophagae</taxon>
        <taxon>Acanthopleuribacterales</taxon>
        <taxon>Acanthopleuribacteraceae</taxon>
        <taxon>Acanthopleuribacter</taxon>
    </lineage>
</organism>
<feature type="compositionally biased region" description="Basic and acidic residues" evidence="1">
    <location>
        <begin position="25"/>
        <end position="34"/>
    </location>
</feature>
<evidence type="ECO:0000313" key="2">
    <source>
        <dbReference type="EMBL" id="MBO1317369.1"/>
    </source>
</evidence>